<dbReference type="AlphaFoldDB" id="A0A1G5P6Q0"/>
<feature type="compositionally biased region" description="Basic and acidic residues" evidence="1">
    <location>
        <begin position="95"/>
        <end position="111"/>
    </location>
</feature>
<name>A0A1G5P6Q0_AFIMA</name>
<dbReference type="STRING" id="1120955.SAMN03080610_03290"/>
<evidence type="ECO:0000256" key="1">
    <source>
        <dbReference type="SAM" id="MobiDB-lite"/>
    </source>
</evidence>
<sequence>MKSRDASIRQKRFKVEDCERRLGQIDAMIEEFSRMAADLEHEIAAEKRRTGIEDEKHFAYSTFARAAGQRRANLLASVDDLNRQREAAQAALETARAELQREEGRLGRENPRTAPSGQGRLAS</sequence>
<dbReference type="Proteomes" id="UP000199347">
    <property type="component" value="Unassembled WGS sequence"/>
</dbReference>
<evidence type="ECO:0000313" key="2">
    <source>
        <dbReference type="EMBL" id="SCZ44799.1"/>
    </source>
</evidence>
<proteinExistence type="predicted"/>
<protein>
    <recommendedName>
        <fullName evidence="4">Flagellar export protein FliJ</fullName>
    </recommendedName>
</protein>
<evidence type="ECO:0000313" key="3">
    <source>
        <dbReference type="Proteomes" id="UP000199347"/>
    </source>
</evidence>
<feature type="region of interest" description="Disordered" evidence="1">
    <location>
        <begin position="92"/>
        <end position="123"/>
    </location>
</feature>
<dbReference type="EMBL" id="FMVW01000009">
    <property type="protein sequence ID" value="SCZ44799.1"/>
    <property type="molecule type" value="Genomic_DNA"/>
</dbReference>
<keyword evidence="3" id="KW-1185">Reference proteome</keyword>
<dbReference type="OrthoDB" id="7871364at2"/>
<dbReference type="RefSeq" id="WP_092815815.1">
    <property type="nucleotide sequence ID" value="NZ_FMVW01000009.1"/>
</dbReference>
<organism evidence="2 3">
    <name type="scientific">Afifella marina DSM 2698</name>
    <dbReference type="NCBI Taxonomy" id="1120955"/>
    <lineage>
        <taxon>Bacteria</taxon>
        <taxon>Pseudomonadati</taxon>
        <taxon>Pseudomonadota</taxon>
        <taxon>Alphaproteobacteria</taxon>
        <taxon>Hyphomicrobiales</taxon>
        <taxon>Afifellaceae</taxon>
        <taxon>Afifella</taxon>
    </lineage>
</organism>
<accession>A0A1G5P6Q0</accession>
<evidence type="ECO:0008006" key="4">
    <source>
        <dbReference type="Google" id="ProtNLM"/>
    </source>
</evidence>
<reference evidence="2 3" key="1">
    <citation type="submission" date="2016-10" db="EMBL/GenBank/DDBJ databases">
        <authorList>
            <person name="de Groot N.N."/>
        </authorList>
    </citation>
    <scope>NUCLEOTIDE SEQUENCE [LARGE SCALE GENOMIC DNA]</scope>
    <source>
        <strain evidence="2 3">DSM 2698</strain>
    </source>
</reference>
<gene>
    <name evidence="2" type="ORF">SAMN03080610_03290</name>
</gene>